<organism evidence="1 2">
    <name type="scientific">Trema orientale</name>
    <name type="common">Charcoal tree</name>
    <name type="synonym">Celtis orientalis</name>
    <dbReference type="NCBI Taxonomy" id="63057"/>
    <lineage>
        <taxon>Eukaryota</taxon>
        <taxon>Viridiplantae</taxon>
        <taxon>Streptophyta</taxon>
        <taxon>Embryophyta</taxon>
        <taxon>Tracheophyta</taxon>
        <taxon>Spermatophyta</taxon>
        <taxon>Magnoliopsida</taxon>
        <taxon>eudicotyledons</taxon>
        <taxon>Gunneridae</taxon>
        <taxon>Pentapetalae</taxon>
        <taxon>rosids</taxon>
        <taxon>fabids</taxon>
        <taxon>Rosales</taxon>
        <taxon>Cannabaceae</taxon>
        <taxon>Trema</taxon>
    </lineage>
</organism>
<comment type="caution">
    <text evidence="1">The sequence shown here is derived from an EMBL/GenBank/DDBJ whole genome shotgun (WGS) entry which is preliminary data.</text>
</comment>
<evidence type="ECO:0000313" key="1">
    <source>
        <dbReference type="EMBL" id="PON88520.1"/>
    </source>
</evidence>
<dbReference type="OrthoDB" id="1194593at2759"/>
<dbReference type="Proteomes" id="UP000237000">
    <property type="component" value="Unassembled WGS sequence"/>
</dbReference>
<evidence type="ECO:0000313" key="2">
    <source>
        <dbReference type="Proteomes" id="UP000237000"/>
    </source>
</evidence>
<reference evidence="2" key="1">
    <citation type="submission" date="2016-06" db="EMBL/GenBank/DDBJ databases">
        <title>Parallel loss of symbiosis genes in relatives of nitrogen-fixing non-legume Parasponia.</title>
        <authorList>
            <person name="Van Velzen R."/>
            <person name="Holmer R."/>
            <person name="Bu F."/>
            <person name="Rutten L."/>
            <person name="Van Zeijl A."/>
            <person name="Liu W."/>
            <person name="Santuari L."/>
            <person name="Cao Q."/>
            <person name="Sharma T."/>
            <person name="Shen D."/>
            <person name="Roswanjaya Y."/>
            <person name="Wardhani T."/>
            <person name="Kalhor M.S."/>
            <person name="Jansen J."/>
            <person name="Van den Hoogen J."/>
            <person name="Gungor B."/>
            <person name="Hartog M."/>
            <person name="Hontelez J."/>
            <person name="Verver J."/>
            <person name="Yang W.-C."/>
            <person name="Schijlen E."/>
            <person name="Repin R."/>
            <person name="Schilthuizen M."/>
            <person name="Schranz E."/>
            <person name="Heidstra R."/>
            <person name="Miyata K."/>
            <person name="Fedorova E."/>
            <person name="Kohlen W."/>
            <person name="Bisseling T."/>
            <person name="Smit S."/>
            <person name="Geurts R."/>
        </authorList>
    </citation>
    <scope>NUCLEOTIDE SEQUENCE [LARGE SCALE GENOMIC DNA]</scope>
    <source>
        <strain evidence="2">cv. RG33-2</strain>
    </source>
</reference>
<dbReference type="EMBL" id="JXTC01000105">
    <property type="protein sequence ID" value="PON88520.1"/>
    <property type="molecule type" value="Genomic_DNA"/>
</dbReference>
<name>A0A2P5ESK3_TREOI</name>
<protein>
    <submittedName>
        <fullName evidence="1">Uncharacterized protein</fullName>
    </submittedName>
</protein>
<dbReference type="InParanoid" id="A0A2P5ESK3"/>
<accession>A0A2P5ESK3</accession>
<proteinExistence type="predicted"/>
<gene>
    <name evidence="1" type="ORF">TorRG33x02_157340</name>
</gene>
<sequence>MNKFCRFHREMGHGTSDRRHLKDQIERLIQQGCLREYINRAV</sequence>
<dbReference type="AlphaFoldDB" id="A0A2P5ESK3"/>
<keyword evidence="2" id="KW-1185">Reference proteome</keyword>